<feature type="compositionally biased region" description="Acidic residues" evidence="1">
    <location>
        <begin position="162"/>
        <end position="189"/>
    </location>
</feature>
<keyword evidence="3" id="KW-1185">Reference proteome</keyword>
<sequence>LQRQQEAYQQQQPTQPVLLTQQPMQPVPPPQQLAQQQQRPLHSDSNEYRGYMMLPDKRGGYLTVLDARNEFTRPVVRAKLDDRSWPFTSKRKKVCQRRRDFFALLEKEAVEHGLGMDVFVDRFSRQRHRQTTNSIFKELKDNANAKKKASDEADVMQGGAPDTEDMEHVEDVEDVEGTEDLEGTEDMEE</sequence>
<evidence type="ECO:0000256" key="1">
    <source>
        <dbReference type="SAM" id="MobiDB-lite"/>
    </source>
</evidence>
<accession>A0A9P6R8K6</accession>
<dbReference type="AlphaFoldDB" id="A0A9P6R8K6"/>
<organism evidence="2 3">
    <name type="scientific">Dissophora globulifera</name>
    <dbReference type="NCBI Taxonomy" id="979702"/>
    <lineage>
        <taxon>Eukaryota</taxon>
        <taxon>Fungi</taxon>
        <taxon>Fungi incertae sedis</taxon>
        <taxon>Mucoromycota</taxon>
        <taxon>Mortierellomycotina</taxon>
        <taxon>Mortierellomycetes</taxon>
        <taxon>Mortierellales</taxon>
        <taxon>Mortierellaceae</taxon>
        <taxon>Dissophora</taxon>
    </lineage>
</organism>
<comment type="caution">
    <text evidence="2">The sequence shown here is derived from an EMBL/GenBank/DDBJ whole genome shotgun (WGS) entry which is preliminary data.</text>
</comment>
<evidence type="ECO:0000313" key="2">
    <source>
        <dbReference type="EMBL" id="KAG0312073.1"/>
    </source>
</evidence>
<feature type="non-terminal residue" evidence="2">
    <location>
        <position position="1"/>
    </location>
</feature>
<feature type="compositionally biased region" description="Basic and acidic residues" evidence="1">
    <location>
        <begin position="137"/>
        <end position="151"/>
    </location>
</feature>
<feature type="region of interest" description="Disordered" evidence="1">
    <location>
        <begin position="1"/>
        <end position="42"/>
    </location>
</feature>
<dbReference type="Proteomes" id="UP000738325">
    <property type="component" value="Unassembled WGS sequence"/>
</dbReference>
<reference evidence="2" key="1">
    <citation type="journal article" date="2020" name="Fungal Divers.">
        <title>Resolving the Mortierellaceae phylogeny through synthesis of multi-gene phylogenetics and phylogenomics.</title>
        <authorList>
            <person name="Vandepol N."/>
            <person name="Liber J."/>
            <person name="Desiro A."/>
            <person name="Na H."/>
            <person name="Kennedy M."/>
            <person name="Barry K."/>
            <person name="Grigoriev I.V."/>
            <person name="Miller A.N."/>
            <person name="O'Donnell K."/>
            <person name="Stajich J.E."/>
            <person name="Bonito G."/>
        </authorList>
    </citation>
    <scope>NUCLEOTIDE SEQUENCE</scope>
    <source>
        <strain evidence="2">REB-010B</strain>
    </source>
</reference>
<name>A0A9P6R8K6_9FUNG</name>
<evidence type="ECO:0000313" key="3">
    <source>
        <dbReference type="Proteomes" id="UP000738325"/>
    </source>
</evidence>
<proteinExistence type="predicted"/>
<feature type="region of interest" description="Disordered" evidence="1">
    <location>
        <begin position="137"/>
        <end position="189"/>
    </location>
</feature>
<gene>
    <name evidence="2" type="ORF">BGZ99_009732</name>
</gene>
<protein>
    <submittedName>
        <fullName evidence="2">Uncharacterized protein</fullName>
    </submittedName>
</protein>
<dbReference type="EMBL" id="JAAAIP010000848">
    <property type="protein sequence ID" value="KAG0312073.1"/>
    <property type="molecule type" value="Genomic_DNA"/>
</dbReference>
<feature type="compositionally biased region" description="Low complexity" evidence="1">
    <location>
        <begin position="1"/>
        <end position="24"/>
    </location>
</feature>